<organism evidence="1 2">
    <name type="scientific">Enterobacter bugandensis</name>
    <dbReference type="NCBI Taxonomy" id="881260"/>
    <lineage>
        <taxon>Bacteria</taxon>
        <taxon>Pseudomonadati</taxon>
        <taxon>Pseudomonadota</taxon>
        <taxon>Gammaproteobacteria</taxon>
        <taxon>Enterobacterales</taxon>
        <taxon>Enterobacteriaceae</taxon>
        <taxon>Enterobacter</taxon>
    </lineage>
</organism>
<comment type="caution">
    <text evidence="1">The sequence shown here is derived from an EMBL/GenBank/DDBJ whole genome shotgun (WGS) entry which is preliminary data.</text>
</comment>
<dbReference type="EMBL" id="JAOCAP010000020">
    <property type="protein sequence ID" value="MDH1321198.1"/>
    <property type="molecule type" value="Genomic_DNA"/>
</dbReference>
<gene>
    <name evidence="1" type="ORF">N5C39_22780</name>
</gene>
<dbReference type="RefSeq" id="WP_280030363.1">
    <property type="nucleotide sequence ID" value="NZ_JAOCAP010000020.1"/>
</dbReference>
<dbReference type="AlphaFoldDB" id="A0AA42TRW6"/>
<proteinExistence type="predicted"/>
<evidence type="ECO:0000313" key="1">
    <source>
        <dbReference type="EMBL" id="MDH1321198.1"/>
    </source>
</evidence>
<name>A0AA42TRW6_9ENTR</name>
<evidence type="ECO:0000313" key="2">
    <source>
        <dbReference type="Proteomes" id="UP001158416"/>
    </source>
</evidence>
<reference evidence="1" key="1">
    <citation type="submission" date="2022-09" db="EMBL/GenBank/DDBJ databases">
        <title>Intensive care unit water sources are persistently colonized with multi-drug resistant bacteria and are the site of extensive horizontal gene transfer of antibiotic resistance genes.</title>
        <authorList>
            <person name="Diorio-Toth L."/>
        </authorList>
    </citation>
    <scope>NUCLEOTIDE SEQUENCE</scope>
    <source>
        <strain evidence="1">GD03936</strain>
    </source>
</reference>
<dbReference type="Proteomes" id="UP001158416">
    <property type="component" value="Unassembled WGS sequence"/>
</dbReference>
<protein>
    <submittedName>
        <fullName evidence="1">Uncharacterized protein</fullName>
    </submittedName>
</protein>
<sequence>MKYYKLEITDKDGNAPLDGAGNPIGPFDSSLTPGSALHIEFDALITGYDVVSSGTNIAIYGVPVTMLRESTQLAGCQIDLTAGFTAGLPLANPGQAGLILSGKIYNPYANWLGTHQSLNFIVNPSPLLNDKGQAASITLDGKKGEKLKDVLTRALTAAYPGFTLDISISDQLVLPEDGVGVYTRLTQLAATLRSHSFSILNRDDYTGVQMVMQNKTIRVFDNTQAAGGGIQILPAELAGQPTWIGPGSVSFKCPMRADLRCGDTVKLPENIISGPGALLAVNTERSYSSLREQVNFSGNFLITSVRHVGDFLNPDNDNSWVTIYEAVALAKNTT</sequence>
<accession>A0AA42TRW6</accession>